<dbReference type="InterPro" id="IPR051091">
    <property type="entry name" value="O-Glucosyltr/Glycosyltrsf_90"/>
</dbReference>
<feature type="transmembrane region" description="Helical" evidence="1">
    <location>
        <begin position="12"/>
        <end position="28"/>
    </location>
</feature>
<dbReference type="PANTHER" id="PTHR12203:SF22">
    <property type="entry name" value="CAPSULE ASSOCIATED PROTEIN"/>
    <property type="match status" value="1"/>
</dbReference>
<gene>
    <name evidence="3" type="ORF">PAC_02181</name>
</gene>
<keyword evidence="1" id="KW-0472">Membrane</keyword>
<dbReference type="Pfam" id="PF05686">
    <property type="entry name" value="Glyco_transf_90"/>
    <property type="match status" value="1"/>
</dbReference>
<reference evidence="3 4" key="1">
    <citation type="submission" date="2016-03" db="EMBL/GenBank/DDBJ databases">
        <authorList>
            <person name="Ploux O."/>
        </authorList>
    </citation>
    <scope>NUCLEOTIDE SEQUENCE [LARGE SCALE GENOMIC DNA]</scope>
    <source>
        <strain evidence="3 4">UAMH 11012</strain>
    </source>
</reference>
<dbReference type="OrthoDB" id="541052at2759"/>
<accession>A0A1L7WHP1</accession>
<keyword evidence="1" id="KW-1133">Transmembrane helix</keyword>
<evidence type="ECO:0000313" key="4">
    <source>
        <dbReference type="Proteomes" id="UP000184330"/>
    </source>
</evidence>
<sequence length="608" mass="70965">MLPMYRGWQRYVFITALTFLLIYFMLLYRQGTIAPNDITLSPSKFDHATTKERNHPIDHLIKEARLSFKQLLGKHSTNLEQAAQRYRERRGRHPPPGFDQWFKAAKKKNAIVIEEFFDRIDHDISPFWAIDAQDLRVQAHAQPQVIRVRKGKVSFETDDDKRPPWIQLWTALVKEMMPHLPDLDMVVNVMDETRLLVPWEKINGYVAKERTMRKLIDPDVAISEYSGLAGVDNWKKTFEPKWIQSSSNKYWDHLRAACPPDSPARDITSLDSFNGPIEYPEGHMPYMYKGFVQNFTASQDACLQPHLRGMHGTFIESVSMSTLHDLLPMFGGSKLPQNNEILIPGAMYLTSDEFYSGGNSHGSSWASKKNALIWRGAASGGRNKADNWWHFHRHRFVQMMNGTTVKAVEAGDESRGPSFKMLPPEMYSILDRQKGKLGEWLNTFSDVGFNILECFPRVPSGKGYQKTCEYTDPFMEVQKKMPMKKQYSYKYLPDVDGNSFSGRWRGFLRSTSMPLKATIYTEWHDDRIFPWIHFVPFDSSYMDIYGIMDYFLDGHDEEAEWIAEEGRRWAEAVYRREDMMLYVWRLLLEYARVTDDNRERLAFVEDLR</sequence>
<dbReference type="STRING" id="576137.A0A1L7WHP1"/>
<keyword evidence="4" id="KW-1185">Reference proteome</keyword>
<dbReference type="AlphaFoldDB" id="A0A1L7WHP1"/>
<feature type="domain" description="Glycosyl transferase CAP10" evidence="2">
    <location>
        <begin position="349"/>
        <end position="597"/>
    </location>
</feature>
<proteinExistence type="predicted"/>
<dbReference type="EMBL" id="FJOG01000002">
    <property type="protein sequence ID" value="CZR52304.1"/>
    <property type="molecule type" value="Genomic_DNA"/>
</dbReference>
<dbReference type="Proteomes" id="UP000184330">
    <property type="component" value="Unassembled WGS sequence"/>
</dbReference>
<evidence type="ECO:0000259" key="2">
    <source>
        <dbReference type="SMART" id="SM00672"/>
    </source>
</evidence>
<name>A0A1L7WHP1_9HELO</name>
<evidence type="ECO:0000256" key="1">
    <source>
        <dbReference type="SAM" id="Phobius"/>
    </source>
</evidence>
<organism evidence="3 4">
    <name type="scientific">Phialocephala subalpina</name>
    <dbReference type="NCBI Taxonomy" id="576137"/>
    <lineage>
        <taxon>Eukaryota</taxon>
        <taxon>Fungi</taxon>
        <taxon>Dikarya</taxon>
        <taxon>Ascomycota</taxon>
        <taxon>Pezizomycotina</taxon>
        <taxon>Leotiomycetes</taxon>
        <taxon>Helotiales</taxon>
        <taxon>Mollisiaceae</taxon>
        <taxon>Phialocephala</taxon>
        <taxon>Phialocephala fortinii species complex</taxon>
    </lineage>
</organism>
<evidence type="ECO:0000313" key="3">
    <source>
        <dbReference type="EMBL" id="CZR52304.1"/>
    </source>
</evidence>
<keyword evidence="1" id="KW-0812">Transmembrane</keyword>
<dbReference type="SMART" id="SM00672">
    <property type="entry name" value="CAP10"/>
    <property type="match status" value="1"/>
</dbReference>
<protein>
    <submittedName>
        <fullName evidence="3">Related to capsular associated protein (CAP10)</fullName>
    </submittedName>
</protein>
<dbReference type="InterPro" id="IPR006598">
    <property type="entry name" value="CAP10"/>
</dbReference>
<dbReference type="PANTHER" id="PTHR12203">
    <property type="entry name" value="KDEL LYS-ASP-GLU-LEU CONTAINING - RELATED"/>
    <property type="match status" value="1"/>
</dbReference>